<feature type="region of interest" description="Disordered" evidence="1">
    <location>
        <begin position="192"/>
        <end position="292"/>
    </location>
</feature>
<proteinExistence type="predicted"/>
<evidence type="ECO:0000256" key="1">
    <source>
        <dbReference type="SAM" id="MobiDB-lite"/>
    </source>
</evidence>
<name>A0A8H6SAI0_9AGAR</name>
<dbReference type="OrthoDB" id="3061698at2759"/>
<feature type="compositionally biased region" description="Polar residues" evidence="1">
    <location>
        <begin position="7"/>
        <end position="21"/>
    </location>
</feature>
<reference evidence="2" key="1">
    <citation type="submission" date="2020-05" db="EMBL/GenBank/DDBJ databases">
        <title>Mycena genomes resolve the evolution of fungal bioluminescence.</title>
        <authorList>
            <person name="Tsai I.J."/>
        </authorList>
    </citation>
    <scope>NUCLEOTIDE SEQUENCE</scope>
    <source>
        <strain evidence="2">171206Taipei</strain>
    </source>
</reference>
<accession>A0A8H6SAI0</accession>
<sequence>MPKVSKSRSLSHSPPGTNSNPFHRLLSRVKSRQLANSPIQKPVRHGRPDPDPVVDTPPEKPRARVALQNEDLTEDVVVITALSTLPFCCHEDLLTMSRPGLVAVAESLNEKLPIAMRISISRTRTDTAIRNEVEFIVGLRNNRTHVHSVTTTRHRTPPPTTPTSVSRKRHRVIYGTPATPMLERLAEVEEEVEEPVRRKRLVMKTPEPDASSPIASRHNTSSQSPTTKPRVDHAVVKIKLPKSRKPLEMTRHVSQPLETRRQPMPNTGRRAASCSSPLVSAGASRKALLEDE</sequence>
<gene>
    <name evidence="2" type="ORF">MIND_01057300</name>
</gene>
<evidence type="ECO:0000313" key="2">
    <source>
        <dbReference type="EMBL" id="KAF7295185.1"/>
    </source>
</evidence>
<dbReference type="GeneID" id="59349670"/>
<feature type="region of interest" description="Disordered" evidence="1">
    <location>
        <begin position="147"/>
        <end position="167"/>
    </location>
</feature>
<evidence type="ECO:0000313" key="3">
    <source>
        <dbReference type="Proteomes" id="UP000636479"/>
    </source>
</evidence>
<dbReference type="EMBL" id="JACAZF010000009">
    <property type="protein sequence ID" value="KAF7295185.1"/>
    <property type="molecule type" value="Genomic_DNA"/>
</dbReference>
<dbReference type="Proteomes" id="UP000636479">
    <property type="component" value="Unassembled WGS sequence"/>
</dbReference>
<protein>
    <submittedName>
        <fullName evidence="2">Glutamine amidotransferase type-2 domain-containing protein</fullName>
    </submittedName>
</protein>
<organism evidence="2 3">
    <name type="scientific">Mycena indigotica</name>
    <dbReference type="NCBI Taxonomy" id="2126181"/>
    <lineage>
        <taxon>Eukaryota</taxon>
        <taxon>Fungi</taxon>
        <taxon>Dikarya</taxon>
        <taxon>Basidiomycota</taxon>
        <taxon>Agaricomycotina</taxon>
        <taxon>Agaricomycetes</taxon>
        <taxon>Agaricomycetidae</taxon>
        <taxon>Agaricales</taxon>
        <taxon>Marasmiineae</taxon>
        <taxon>Mycenaceae</taxon>
        <taxon>Mycena</taxon>
    </lineage>
</organism>
<keyword evidence="2" id="KW-0315">Glutamine amidotransferase</keyword>
<keyword evidence="3" id="KW-1185">Reference proteome</keyword>
<comment type="caution">
    <text evidence="2">The sequence shown here is derived from an EMBL/GenBank/DDBJ whole genome shotgun (WGS) entry which is preliminary data.</text>
</comment>
<dbReference type="RefSeq" id="XP_037216548.1">
    <property type="nucleotide sequence ID" value="XM_037367154.1"/>
</dbReference>
<feature type="compositionally biased region" description="Basic residues" evidence="1">
    <location>
        <begin position="147"/>
        <end position="156"/>
    </location>
</feature>
<feature type="compositionally biased region" description="Polar residues" evidence="1">
    <location>
        <begin position="213"/>
        <end position="227"/>
    </location>
</feature>
<keyword evidence="2" id="KW-0808">Transferase</keyword>
<dbReference type="GO" id="GO:0016740">
    <property type="term" value="F:transferase activity"/>
    <property type="evidence" value="ECO:0007669"/>
    <property type="project" value="UniProtKB-KW"/>
</dbReference>
<feature type="region of interest" description="Disordered" evidence="1">
    <location>
        <begin position="1"/>
        <end position="61"/>
    </location>
</feature>
<dbReference type="AlphaFoldDB" id="A0A8H6SAI0"/>